<dbReference type="EMBL" id="SEYY01013698">
    <property type="protein sequence ID" value="KAB7500533.1"/>
    <property type="molecule type" value="Genomic_DNA"/>
</dbReference>
<comment type="caution">
    <text evidence="5">The sequence shown here is derived from an EMBL/GenBank/DDBJ whole genome shotgun (WGS) entry which is preliminary data.</text>
</comment>
<organism evidence="5 6">
    <name type="scientific">Armadillidium nasatum</name>
    <dbReference type="NCBI Taxonomy" id="96803"/>
    <lineage>
        <taxon>Eukaryota</taxon>
        <taxon>Metazoa</taxon>
        <taxon>Ecdysozoa</taxon>
        <taxon>Arthropoda</taxon>
        <taxon>Crustacea</taxon>
        <taxon>Multicrustacea</taxon>
        <taxon>Malacostraca</taxon>
        <taxon>Eumalacostraca</taxon>
        <taxon>Peracarida</taxon>
        <taxon>Isopoda</taxon>
        <taxon>Oniscidea</taxon>
        <taxon>Crinocheta</taxon>
        <taxon>Armadillidiidae</taxon>
        <taxon>Armadillidium</taxon>
    </lineage>
</organism>
<gene>
    <name evidence="5" type="primary">nlrc4_0</name>
    <name evidence="5" type="ORF">Anas_03471</name>
</gene>
<dbReference type="PROSITE" id="PS50837">
    <property type="entry name" value="NACHT"/>
    <property type="match status" value="1"/>
</dbReference>
<dbReference type="PANTHER" id="PTHR46844">
    <property type="entry name" value="SLR5058 PROTEIN"/>
    <property type="match status" value="1"/>
</dbReference>
<proteinExistence type="predicted"/>
<feature type="region of interest" description="Disordered" evidence="3">
    <location>
        <begin position="221"/>
        <end position="248"/>
    </location>
</feature>
<dbReference type="Proteomes" id="UP000326759">
    <property type="component" value="Unassembled WGS sequence"/>
</dbReference>
<dbReference type="OrthoDB" id="120976at2759"/>
<feature type="region of interest" description="Disordered" evidence="3">
    <location>
        <begin position="94"/>
        <end position="167"/>
    </location>
</feature>
<evidence type="ECO:0000256" key="2">
    <source>
        <dbReference type="ARBA" id="ARBA00022840"/>
    </source>
</evidence>
<dbReference type="PANTHER" id="PTHR46844:SF1">
    <property type="entry name" value="SLR5058 PROTEIN"/>
    <property type="match status" value="1"/>
</dbReference>
<evidence type="ECO:0000259" key="4">
    <source>
        <dbReference type="PROSITE" id="PS50837"/>
    </source>
</evidence>
<accession>A0A5N5T239</accession>
<dbReference type="Gene3D" id="3.80.10.10">
    <property type="entry name" value="Ribonuclease Inhibitor"/>
    <property type="match status" value="2"/>
</dbReference>
<name>A0A5N5T239_9CRUS</name>
<dbReference type="GO" id="GO:0005524">
    <property type="term" value="F:ATP binding"/>
    <property type="evidence" value="ECO:0007669"/>
    <property type="project" value="UniProtKB-KW"/>
</dbReference>
<keyword evidence="6" id="KW-1185">Reference proteome</keyword>
<evidence type="ECO:0000256" key="1">
    <source>
        <dbReference type="ARBA" id="ARBA00022741"/>
    </source>
</evidence>
<feature type="compositionally biased region" description="Low complexity" evidence="3">
    <location>
        <begin position="14"/>
        <end position="27"/>
    </location>
</feature>
<evidence type="ECO:0000313" key="6">
    <source>
        <dbReference type="Proteomes" id="UP000326759"/>
    </source>
</evidence>
<dbReference type="SUPFAM" id="SSF52047">
    <property type="entry name" value="RNI-like"/>
    <property type="match status" value="1"/>
</dbReference>
<evidence type="ECO:0000256" key="3">
    <source>
        <dbReference type="SAM" id="MobiDB-lite"/>
    </source>
</evidence>
<dbReference type="InterPro" id="IPR007111">
    <property type="entry name" value="NACHT_NTPase"/>
</dbReference>
<dbReference type="Gene3D" id="3.40.50.300">
    <property type="entry name" value="P-loop containing nucleotide triphosphate hydrolases"/>
    <property type="match status" value="1"/>
</dbReference>
<feature type="region of interest" description="Disordered" evidence="3">
    <location>
        <begin position="1"/>
        <end position="32"/>
    </location>
</feature>
<feature type="domain" description="NACHT" evidence="4">
    <location>
        <begin position="438"/>
        <end position="562"/>
    </location>
</feature>
<reference evidence="5 6" key="1">
    <citation type="journal article" date="2019" name="PLoS Biol.">
        <title>Sex chromosomes control vertical transmission of feminizing Wolbachia symbionts in an isopod.</title>
        <authorList>
            <person name="Becking T."/>
            <person name="Chebbi M.A."/>
            <person name="Giraud I."/>
            <person name="Moumen B."/>
            <person name="Laverre T."/>
            <person name="Caubet Y."/>
            <person name="Peccoud J."/>
            <person name="Gilbert C."/>
            <person name="Cordaux R."/>
        </authorList>
    </citation>
    <scope>NUCLEOTIDE SEQUENCE [LARGE SCALE GENOMIC DNA]</scope>
    <source>
        <strain evidence="5">ANa2</strain>
        <tissue evidence="5">Whole body excluding digestive tract and cuticle</tissue>
    </source>
</reference>
<dbReference type="Pfam" id="PF05729">
    <property type="entry name" value="NACHT"/>
    <property type="match status" value="1"/>
</dbReference>
<protein>
    <submittedName>
        <fullName evidence="5">NLR family CARD domain-containing protein 4</fullName>
    </submittedName>
</protein>
<keyword evidence="1" id="KW-0547">Nucleotide-binding</keyword>
<evidence type="ECO:0000313" key="5">
    <source>
        <dbReference type="EMBL" id="KAB7500533.1"/>
    </source>
</evidence>
<dbReference type="InterPro" id="IPR032675">
    <property type="entry name" value="LRR_dom_sf"/>
</dbReference>
<dbReference type="InterPro" id="IPR027417">
    <property type="entry name" value="P-loop_NTPase"/>
</dbReference>
<sequence>MNTGSPGETIPFIDDSGSSSCASSLVGDDPRHRHAKQNFCCYDDDDEDEDDANSLNRLLDDAASRELSFNGFHDDLTSFSCGYVSLDGYSDASISGATPATHDEEEEEEENSVASGFHEEHSSSSTHSSPPRSHRTSHSSIKSSDALGDYDDGEGEVRAPPSLPPPLPPCATCEVSSYCTSNSSSASALSCTTCAIESDPPAPVQQDSPEEEQDFKKKGSLILDEDSPDGEKKPLSAQSSISSVIKVSKDSPRDSLRLPIVSFSPDITVSVTEEGKTVVPLTPVILNGSIANGGQTPQIMYPLYQEVATPLSTDVPSPLDASTPLSTSSSGVNPAVPHHYISSLRVSSMRGVADMGGALVARVATFLRSQYKSSVGSPVLIPWCPRFKLLLNEFETSLVQIPLAPHHKVPPRPAIISSILAPQVQMSFNESVVEDKPRRVLVEGEAGYCNANICFRMAYDWALSPQEPYMSGFSLVFILTLRDFRGGSLFSYMCKEILPRHILSREAMNTLWTHLRKIEEKVLFLLIGYDELCEEEIGDLNDLIEGLTFPSASVILTSRSGSRKNLPSSLHRRFLITGLNHQQTTTFMQKYFTTLGHPDCHTELPRCPIMCLAFGVLYEDFGGKLPSRLTDLFMALVKHMTRKNLQRRGEPMCYGVLPDKYIRLFQDFGKLSLDGLKQNNPYFTGSDLKTKVQHGGEIIYDLTSPTLTFRNTSGIMILRYLVGILGRNAYVVFNIVSQMGISHRLFFLLLKESGMSQMNVIEVCKHVAGREHVVVATNSVELEDWGRLLYSPDCSLEGVEVLLDFDPSLRERHESFFTSLSFNESVKSIKLTCLIGVEFGESEVTRLVSFVRAVLTKRRLESFEMVVTSLEESNVGERLSPVVDMICDTLPDHAQTLERLVIAMELDGEQVIRLCSVLESTTQVKVLHLPHLACGLKGLEAVAKLVHNNPLVSLNLSGSLSTGTPIDDRSTWPGTNYLSPPKEENGNLSFWSFTDAKGVSRSVFNSLPRSFYLSLPRRARLNSANSDKRDSSSLLQKATSFPPPKCCPEQHASGFHQIFSAFKSSSCRVCHLNISKCTLSAEDLVCLGEMIKESKSLSSLRMEGLSRMAELMPVLIALQDNRSLQLLDLTSPHILLDDSAFQVTINAFKRNKSLRFLVLNGWTMQLESEKSLEDFLNFLSSTDLQHLDLSGGQVKITDLEGRLSKLSRQDDVTTVLQEGVPPFCNSSISFLNLDNFEVHINQVTLRGYQIFFLLRNFPKLVDLSLGSNLGADVIDDSTVQKIFALLPSAFPCLRRISLAGWVFSLDNCEKAIKEKLANKELELETKGLSYQSIKSLRQALTEGGRCDFVFEGGPSALYRVRKRERKENMLGKWACINTMDRFSSYS</sequence>
<keyword evidence="2" id="KW-0067">ATP-binding</keyword>